<sequence length="882" mass="96223">MDDYLPMEDPDWLRLPIRPPERQDDSHMAVKKGDVWLQTVYPDQAAHHALVYMYWMWEESKFRAFCPYICTAKKLHLRRSGTWLYGTDIVNDCYSRAPERADRAPSHWQLWHKAHPTSEYRRRWAQPTRPSSPRRYTSSAFALAGLSHPYSGKGITFDGECQLASEKLEVGRAIKSEERTPGPARFGTTSAGVDATRTRASSHEDGAGASGAEIRKDHSHAPATTSSAGLRTRRESASLKQTRAPRTSSPIVNGKASSGSTDHAKSMDKSASSKKDGHSQRPSAKSDRRPETTHVPKHAKKKSAKSHAAEDGESSTDEGSASNDGRQSEDEDDQSEDEEEDTGEEESTDGEEESTDEEEEEEEEENSDDEKDTDVEEDEQSEDGDDGQSQDEENKVGGQVDNRNADNASSAGSDSSSGDSESSSGSAENDKRVNDKAQPHDSASEPGRAGTGKSPSIWDTVGANSDESKNDDGNGVTGTKPSDQHNASDESGTSDESSGEESHGHRSDQANHPKHDPDQTDESGPSREAHEADRTGQGTVTMQRTTTRTSATTEGPTLPKGAYQASQRPNYADAGTQTFLQHELWPYSQNAGPLRNVAMVNSWPLSAHFVNSGGMNADGDRYMSSFSFGTARAHAADSHMPLYVLAPIGSPYGTSPFSAPVESRLRDGYQHVGRSRDMRPGSTPRASMEYEARPVQTPDGSHLRDPHSHQPPLTHTPPYARPTAMPALDNHQSQGYQPTASAQSRAAATHTAGPPGSSFDTSGYQRNPFGSRADPFEQSAPTLHLRSNIVLNYTTHLRTIRWLPQLIHVKVRSGPGPLILKGLRGRVGRGWITAWWFLIAMHQDACLNAESHRFTIITVKGNPIGNGQARTTIGMRAGDRVA</sequence>
<proteinExistence type="predicted"/>
<evidence type="ECO:0000256" key="1">
    <source>
        <dbReference type="SAM" id="MobiDB-lite"/>
    </source>
</evidence>
<feature type="compositionally biased region" description="Polar residues" evidence="1">
    <location>
        <begin position="238"/>
        <end position="261"/>
    </location>
</feature>
<dbReference type="AlphaFoldDB" id="A0A8K0KSL1"/>
<dbReference type="Proteomes" id="UP000809789">
    <property type="component" value="Unassembled WGS sequence"/>
</dbReference>
<feature type="compositionally biased region" description="Acidic residues" evidence="1">
    <location>
        <begin position="329"/>
        <end position="391"/>
    </location>
</feature>
<feature type="compositionally biased region" description="Basic and acidic residues" evidence="1">
    <location>
        <begin position="500"/>
        <end position="534"/>
    </location>
</feature>
<organism evidence="2 3">
    <name type="scientific">Elsinoe batatas</name>
    <dbReference type="NCBI Taxonomy" id="2601811"/>
    <lineage>
        <taxon>Eukaryota</taxon>
        <taxon>Fungi</taxon>
        <taxon>Dikarya</taxon>
        <taxon>Ascomycota</taxon>
        <taxon>Pezizomycotina</taxon>
        <taxon>Dothideomycetes</taxon>
        <taxon>Dothideomycetidae</taxon>
        <taxon>Myriangiales</taxon>
        <taxon>Elsinoaceae</taxon>
        <taxon>Elsinoe</taxon>
    </lineage>
</organism>
<comment type="caution">
    <text evidence="2">The sequence shown here is derived from an EMBL/GenBank/DDBJ whole genome shotgun (WGS) entry which is preliminary data.</text>
</comment>
<evidence type="ECO:0000313" key="2">
    <source>
        <dbReference type="EMBL" id="KAG8623074.1"/>
    </source>
</evidence>
<name>A0A8K0KSL1_9PEZI</name>
<gene>
    <name evidence="2" type="ORF">KVT40_008050</name>
</gene>
<feature type="compositionally biased region" description="Basic and acidic residues" evidence="1">
    <location>
        <begin position="262"/>
        <end position="294"/>
    </location>
</feature>
<feature type="region of interest" description="Disordered" evidence="1">
    <location>
        <begin position="669"/>
        <end position="775"/>
    </location>
</feature>
<accession>A0A8K0KSL1</accession>
<feature type="compositionally biased region" description="Polar residues" evidence="1">
    <location>
        <begin position="730"/>
        <end position="746"/>
    </location>
</feature>
<protein>
    <submittedName>
        <fullName evidence="2">Uncharacterized protein</fullName>
    </submittedName>
</protein>
<feature type="compositionally biased region" description="Basic and acidic residues" evidence="1">
    <location>
        <begin position="669"/>
        <end position="679"/>
    </location>
</feature>
<evidence type="ECO:0000313" key="3">
    <source>
        <dbReference type="Proteomes" id="UP000809789"/>
    </source>
</evidence>
<feature type="compositionally biased region" description="Low complexity" evidence="1">
    <location>
        <begin position="405"/>
        <end position="427"/>
    </location>
</feature>
<feature type="compositionally biased region" description="Low complexity" evidence="1">
    <location>
        <begin position="535"/>
        <end position="557"/>
    </location>
</feature>
<keyword evidence="3" id="KW-1185">Reference proteome</keyword>
<dbReference type="EMBL" id="JAESVG020000010">
    <property type="protein sequence ID" value="KAG8623074.1"/>
    <property type="molecule type" value="Genomic_DNA"/>
</dbReference>
<feature type="compositionally biased region" description="Basic and acidic residues" evidence="1">
    <location>
        <begin position="428"/>
        <end position="443"/>
    </location>
</feature>
<reference evidence="2" key="1">
    <citation type="submission" date="2021-07" db="EMBL/GenBank/DDBJ databases">
        <title>Elsinoe batatas strain:CRI-CJ2 Genome sequencing and assembly.</title>
        <authorList>
            <person name="Huang L."/>
        </authorList>
    </citation>
    <scope>NUCLEOTIDE SEQUENCE</scope>
    <source>
        <strain evidence="2">CRI-CJ2</strain>
    </source>
</reference>
<feature type="region of interest" description="Disordered" evidence="1">
    <location>
        <begin position="174"/>
        <end position="567"/>
    </location>
</feature>
<feature type="compositionally biased region" description="Basic residues" evidence="1">
    <location>
        <begin position="295"/>
        <end position="305"/>
    </location>
</feature>